<evidence type="ECO:0000256" key="1">
    <source>
        <dbReference type="SAM" id="MobiDB-lite"/>
    </source>
</evidence>
<accession>A0AAV4C0Z1</accession>
<comment type="caution">
    <text evidence="2">The sequence shown here is derived from an EMBL/GenBank/DDBJ whole genome shotgun (WGS) entry which is preliminary data.</text>
</comment>
<feature type="compositionally biased region" description="Basic and acidic residues" evidence="1">
    <location>
        <begin position="51"/>
        <end position="70"/>
    </location>
</feature>
<feature type="region of interest" description="Disordered" evidence="1">
    <location>
        <begin position="1"/>
        <end position="84"/>
    </location>
</feature>
<dbReference type="EMBL" id="BLXT01005830">
    <property type="protein sequence ID" value="GFO26421.1"/>
    <property type="molecule type" value="Genomic_DNA"/>
</dbReference>
<evidence type="ECO:0000313" key="2">
    <source>
        <dbReference type="EMBL" id="GFO26421.1"/>
    </source>
</evidence>
<dbReference type="Proteomes" id="UP000735302">
    <property type="component" value="Unassembled WGS sequence"/>
</dbReference>
<reference evidence="2 3" key="1">
    <citation type="journal article" date="2021" name="Elife">
        <title>Chloroplast acquisition without the gene transfer in kleptoplastic sea slugs, Plakobranchus ocellatus.</title>
        <authorList>
            <person name="Maeda T."/>
            <person name="Takahashi S."/>
            <person name="Yoshida T."/>
            <person name="Shimamura S."/>
            <person name="Takaki Y."/>
            <person name="Nagai Y."/>
            <person name="Toyoda A."/>
            <person name="Suzuki Y."/>
            <person name="Arimoto A."/>
            <person name="Ishii H."/>
            <person name="Satoh N."/>
            <person name="Nishiyama T."/>
            <person name="Hasebe M."/>
            <person name="Maruyama T."/>
            <person name="Minagawa J."/>
            <person name="Obokata J."/>
            <person name="Shigenobu S."/>
        </authorList>
    </citation>
    <scope>NUCLEOTIDE SEQUENCE [LARGE SCALE GENOMIC DNA]</scope>
</reference>
<organism evidence="2 3">
    <name type="scientific">Plakobranchus ocellatus</name>
    <dbReference type="NCBI Taxonomy" id="259542"/>
    <lineage>
        <taxon>Eukaryota</taxon>
        <taxon>Metazoa</taxon>
        <taxon>Spiralia</taxon>
        <taxon>Lophotrochozoa</taxon>
        <taxon>Mollusca</taxon>
        <taxon>Gastropoda</taxon>
        <taxon>Heterobranchia</taxon>
        <taxon>Euthyneura</taxon>
        <taxon>Panpulmonata</taxon>
        <taxon>Sacoglossa</taxon>
        <taxon>Placobranchoidea</taxon>
        <taxon>Plakobranchidae</taxon>
        <taxon>Plakobranchus</taxon>
    </lineage>
</organism>
<evidence type="ECO:0000313" key="3">
    <source>
        <dbReference type="Proteomes" id="UP000735302"/>
    </source>
</evidence>
<protein>
    <submittedName>
        <fullName evidence="2">Uncharacterized protein</fullName>
    </submittedName>
</protein>
<proteinExistence type="predicted"/>
<gene>
    <name evidence="2" type="ORF">PoB_005292600</name>
</gene>
<sequence>MRDDIMSLWIGSGQTKASARKCNDGRRSNQSVGKEIPQQDDFRLPGPSSDKGADDGAQIRDRRVPADLRADSLSTVPPTPVVRM</sequence>
<dbReference type="AlphaFoldDB" id="A0AAV4C0Z1"/>
<name>A0AAV4C0Z1_9GAST</name>
<keyword evidence="3" id="KW-1185">Reference proteome</keyword>